<reference evidence="2 3" key="1">
    <citation type="submission" date="2014-09" db="EMBL/GenBank/DDBJ databases">
        <title>Sporocytophaga myxococcoides PG-01 genome sequencing.</title>
        <authorList>
            <person name="Liu L."/>
            <person name="Gao P.J."/>
            <person name="Chen G.J."/>
            <person name="Wang L.S."/>
        </authorList>
    </citation>
    <scope>NUCLEOTIDE SEQUENCE [LARGE SCALE GENOMIC DNA]</scope>
    <source>
        <strain evidence="2 3">PG-01</strain>
    </source>
</reference>
<evidence type="ECO:0000313" key="2">
    <source>
        <dbReference type="EMBL" id="GAL83061.1"/>
    </source>
</evidence>
<evidence type="ECO:0000256" key="1">
    <source>
        <dbReference type="SAM" id="SignalP"/>
    </source>
</evidence>
<dbReference type="EMBL" id="BBLT01000001">
    <property type="protein sequence ID" value="GAL83061.1"/>
    <property type="molecule type" value="Genomic_DNA"/>
</dbReference>
<organism evidence="2 3">
    <name type="scientific">Sporocytophaga myxococcoides</name>
    <dbReference type="NCBI Taxonomy" id="153721"/>
    <lineage>
        <taxon>Bacteria</taxon>
        <taxon>Pseudomonadati</taxon>
        <taxon>Bacteroidota</taxon>
        <taxon>Cytophagia</taxon>
        <taxon>Cytophagales</taxon>
        <taxon>Cytophagaceae</taxon>
        <taxon>Sporocytophaga</taxon>
    </lineage>
</organism>
<proteinExistence type="predicted"/>
<comment type="caution">
    <text evidence="2">The sequence shown here is derived from an EMBL/GenBank/DDBJ whole genome shotgun (WGS) entry which is preliminary data.</text>
</comment>
<feature type="chain" id="PRO_5001937221" description="Lipoprotein" evidence="1">
    <location>
        <begin position="35"/>
        <end position="60"/>
    </location>
</feature>
<protein>
    <recommendedName>
        <fullName evidence="4">Lipoprotein</fullName>
    </recommendedName>
</protein>
<evidence type="ECO:0008006" key="4">
    <source>
        <dbReference type="Google" id="ProtNLM"/>
    </source>
</evidence>
<accession>A0A098L8I1</accession>
<keyword evidence="3" id="KW-1185">Reference proteome</keyword>
<gene>
    <name evidence="2" type="ORF">MYP_287</name>
</gene>
<dbReference type="AlphaFoldDB" id="A0A098L8I1"/>
<evidence type="ECO:0000313" key="3">
    <source>
        <dbReference type="Proteomes" id="UP000030185"/>
    </source>
</evidence>
<dbReference type="Proteomes" id="UP000030185">
    <property type="component" value="Unassembled WGS sequence"/>
</dbReference>
<name>A0A098L8I1_9BACT</name>
<feature type="signal peptide" evidence="1">
    <location>
        <begin position="1"/>
        <end position="34"/>
    </location>
</feature>
<keyword evidence="1" id="KW-0732">Signal</keyword>
<sequence length="60" mass="6631">MSSINPIVNKLNMKKATILSILLILFAFSFSATSCVKANPKCKKNAKKVSKMRKSGQIKM</sequence>